<comment type="cofactor">
    <cofactor evidence="1">
        <name>a divalent metal cation</name>
        <dbReference type="ChEBI" id="CHEBI:60240"/>
    </cofactor>
</comment>
<keyword evidence="2" id="KW-0479">Metal-binding</keyword>
<organism evidence="4 5">
    <name type="scientific">Ladona fulva</name>
    <name type="common">Scarce chaser dragonfly</name>
    <name type="synonym">Libellula fulva</name>
    <dbReference type="NCBI Taxonomy" id="123851"/>
    <lineage>
        <taxon>Eukaryota</taxon>
        <taxon>Metazoa</taxon>
        <taxon>Ecdysozoa</taxon>
        <taxon>Arthropoda</taxon>
        <taxon>Hexapoda</taxon>
        <taxon>Insecta</taxon>
        <taxon>Pterygota</taxon>
        <taxon>Palaeoptera</taxon>
        <taxon>Odonata</taxon>
        <taxon>Epiprocta</taxon>
        <taxon>Anisoptera</taxon>
        <taxon>Libelluloidea</taxon>
        <taxon>Libellulidae</taxon>
        <taxon>Ladona</taxon>
    </lineage>
</organism>
<dbReference type="OrthoDB" id="2430314at2759"/>
<evidence type="ECO:0000313" key="5">
    <source>
        <dbReference type="Proteomes" id="UP000792457"/>
    </source>
</evidence>
<reference evidence="4" key="1">
    <citation type="submission" date="2013-04" db="EMBL/GenBank/DDBJ databases">
        <authorList>
            <person name="Qu J."/>
            <person name="Murali S.C."/>
            <person name="Bandaranaike D."/>
            <person name="Bellair M."/>
            <person name="Blankenburg K."/>
            <person name="Chao H."/>
            <person name="Dinh H."/>
            <person name="Doddapaneni H."/>
            <person name="Downs B."/>
            <person name="Dugan-Rocha S."/>
            <person name="Elkadiri S."/>
            <person name="Gnanaolivu R.D."/>
            <person name="Hernandez B."/>
            <person name="Javaid M."/>
            <person name="Jayaseelan J.C."/>
            <person name="Lee S."/>
            <person name="Li M."/>
            <person name="Ming W."/>
            <person name="Munidasa M."/>
            <person name="Muniz J."/>
            <person name="Nguyen L."/>
            <person name="Ongeri F."/>
            <person name="Osuji N."/>
            <person name="Pu L.-L."/>
            <person name="Puazo M."/>
            <person name="Qu C."/>
            <person name="Quiroz J."/>
            <person name="Raj R."/>
            <person name="Weissenberger G."/>
            <person name="Xin Y."/>
            <person name="Zou X."/>
            <person name="Han Y."/>
            <person name="Richards S."/>
            <person name="Worley K."/>
            <person name="Muzny D."/>
            <person name="Gibbs R."/>
        </authorList>
    </citation>
    <scope>NUCLEOTIDE SEQUENCE</scope>
    <source>
        <strain evidence="4">Sampled in the wild</strain>
    </source>
</reference>
<accession>A0A8K0KD47</accession>
<keyword evidence="5" id="KW-1185">Reference proteome</keyword>
<proteinExistence type="predicted"/>
<gene>
    <name evidence="4" type="ORF">J437_LFUL011729</name>
</gene>
<evidence type="ECO:0000259" key="3">
    <source>
        <dbReference type="Pfam" id="PF13359"/>
    </source>
</evidence>
<name>A0A8K0KD47_LADFU</name>
<dbReference type="Proteomes" id="UP000792457">
    <property type="component" value="Unassembled WGS sequence"/>
</dbReference>
<dbReference type="EMBL" id="KZ308582">
    <property type="protein sequence ID" value="KAG8231896.1"/>
    <property type="molecule type" value="Genomic_DNA"/>
</dbReference>
<dbReference type="Pfam" id="PF13359">
    <property type="entry name" value="DDE_Tnp_4"/>
    <property type="match status" value="1"/>
</dbReference>
<feature type="domain" description="DDE Tnp4" evidence="3">
    <location>
        <begin position="2"/>
        <end position="73"/>
    </location>
</feature>
<protein>
    <recommendedName>
        <fullName evidence="3">DDE Tnp4 domain-containing protein</fullName>
    </recommendedName>
</protein>
<dbReference type="GO" id="GO:0046872">
    <property type="term" value="F:metal ion binding"/>
    <property type="evidence" value="ECO:0007669"/>
    <property type="project" value="UniProtKB-KW"/>
</dbReference>
<dbReference type="InterPro" id="IPR027806">
    <property type="entry name" value="HARBI1_dom"/>
</dbReference>
<reference evidence="4" key="2">
    <citation type="submission" date="2017-10" db="EMBL/GenBank/DDBJ databases">
        <title>Ladona fulva Genome sequencing and assembly.</title>
        <authorList>
            <person name="Murali S."/>
            <person name="Richards S."/>
            <person name="Bandaranaike D."/>
            <person name="Bellair M."/>
            <person name="Blankenburg K."/>
            <person name="Chao H."/>
            <person name="Dinh H."/>
            <person name="Doddapaneni H."/>
            <person name="Dugan-Rocha S."/>
            <person name="Elkadiri S."/>
            <person name="Gnanaolivu R."/>
            <person name="Hernandez B."/>
            <person name="Skinner E."/>
            <person name="Javaid M."/>
            <person name="Lee S."/>
            <person name="Li M."/>
            <person name="Ming W."/>
            <person name="Munidasa M."/>
            <person name="Muniz J."/>
            <person name="Nguyen L."/>
            <person name="Hughes D."/>
            <person name="Osuji N."/>
            <person name="Pu L.-L."/>
            <person name="Puazo M."/>
            <person name="Qu C."/>
            <person name="Quiroz J."/>
            <person name="Raj R."/>
            <person name="Weissenberger G."/>
            <person name="Xin Y."/>
            <person name="Zou X."/>
            <person name="Han Y."/>
            <person name="Worley K."/>
            <person name="Muzny D."/>
            <person name="Gibbs R."/>
        </authorList>
    </citation>
    <scope>NUCLEOTIDE SEQUENCE</scope>
    <source>
        <strain evidence="4">Sampled in the wild</strain>
    </source>
</reference>
<dbReference type="AlphaFoldDB" id="A0A8K0KD47"/>
<comment type="caution">
    <text evidence="4">The sequence shown here is derived from an EMBL/GenBank/DDBJ whole genome shotgun (WGS) entry which is preliminary data.</text>
</comment>
<evidence type="ECO:0000256" key="1">
    <source>
        <dbReference type="ARBA" id="ARBA00001968"/>
    </source>
</evidence>
<evidence type="ECO:0000256" key="2">
    <source>
        <dbReference type="ARBA" id="ARBA00022723"/>
    </source>
</evidence>
<sequence>MDIVTRWPGSSHDQTIFNNSYLKHRIISNAFNKSVVSADSGYKLENYMLTPIRKPISPQDRQFNESHMRRRNMTSNLSPRPTLISSITLRYDALLAVG</sequence>
<evidence type="ECO:0000313" key="4">
    <source>
        <dbReference type="EMBL" id="KAG8231896.1"/>
    </source>
</evidence>